<keyword evidence="3" id="KW-1185">Reference proteome</keyword>
<name>A0A9P8CF17_9HELO</name>
<accession>A0A9P8CF17</accession>
<dbReference type="PANTHER" id="PTHR35910:SF1">
    <property type="entry name" value="2EXR DOMAIN-CONTAINING PROTEIN"/>
    <property type="match status" value="1"/>
</dbReference>
<dbReference type="Proteomes" id="UP000887226">
    <property type="component" value="Unassembled WGS sequence"/>
</dbReference>
<protein>
    <recommendedName>
        <fullName evidence="1">2EXR domain-containing protein</fullName>
    </recommendedName>
</protein>
<dbReference type="EMBL" id="MU253917">
    <property type="protein sequence ID" value="KAG9244275.1"/>
    <property type="molecule type" value="Genomic_DNA"/>
</dbReference>
<feature type="domain" description="2EXR" evidence="1">
    <location>
        <begin position="38"/>
        <end position="119"/>
    </location>
</feature>
<reference evidence="2" key="1">
    <citation type="journal article" date="2021" name="IMA Fungus">
        <title>Genomic characterization of three marine fungi, including Emericellopsis atlantica sp. nov. with signatures of a generalist lifestyle and marine biomass degradation.</title>
        <authorList>
            <person name="Hagestad O.C."/>
            <person name="Hou L."/>
            <person name="Andersen J.H."/>
            <person name="Hansen E.H."/>
            <person name="Altermark B."/>
            <person name="Li C."/>
            <person name="Kuhnert E."/>
            <person name="Cox R.J."/>
            <person name="Crous P.W."/>
            <person name="Spatafora J.W."/>
            <person name="Lail K."/>
            <person name="Amirebrahimi M."/>
            <person name="Lipzen A."/>
            <person name="Pangilinan J."/>
            <person name="Andreopoulos W."/>
            <person name="Hayes R.D."/>
            <person name="Ng V."/>
            <person name="Grigoriev I.V."/>
            <person name="Jackson S.A."/>
            <person name="Sutton T.D.S."/>
            <person name="Dobson A.D.W."/>
            <person name="Rama T."/>
        </authorList>
    </citation>
    <scope>NUCLEOTIDE SEQUENCE</scope>
    <source>
        <strain evidence="2">TRa3180A</strain>
    </source>
</reference>
<proteinExistence type="predicted"/>
<comment type="caution">
    <text evidence="2">The sequence shown here is derived from an EMBL/GenBank/DDBJ whole genome shotgun (WGS) entry which is preliminary data.</text>
</comment>
<dbReference type="OrthoDB" id="3488730at2759"/>
<dbReference type="PANTHER" id="PTHR35910">
    <property type="entry name" value="2EXR DOMAIN-CONTAINING PROTEIN"/>
    <property type="match status" value="1"/>
</dbReference>
<gene>
    <name evidence="2" type="ORF">BJ878DRAFT_480322</name>
</gene>
<dbReference type="Pfam" id="PF20150">
    <property type="entry name" value="2EXR"/>
    <property type="match status" value="1"/>
</dbReference>
<evidence type="ECO:0000313" key="2">
    <source>
        <dbReference type="EMBL" id="KAG9244275.1"/>
    </source>
</evidence>
<evidence type="ECO:0000259" key="1">
    <source>
        <dbReference type="Pfam" id="PF20150"/>
    </source>
</evidence>
<sequence>MALSQIRAFLLKSNKTKSNTKTEGDQEHAKSSDALQSFHRFLDLSGELQNKIWESSLPDSRVIRLVKTKDRKCAGLATSRVPQLYACRDSRAIALQHYPLCFGEQLKHPVHFNTEKDWILARERGMLLYLISKDGDSDRSVSAASLEPLTRIAFGDGYGLFGAYVALVKGKMTPEKALYHAARLADDNHARGTYEELAFLIATKQHLQQVANVYQFDVLDYHSYIHTPRRRPNPDHRVCMLDMYSTRNAKGERQSFIDKFRYQGSQLIGLNAPIFKRHKLRHYVKLDDAVAKGAVVEEHLLLGGDGIVDAIAARQRAPLS</sequence>
<dbReference type="InterPro" id="IPR045518">
    <property type="entry name" value="2EXR"/>
</dbReference>
<organism evidence="2 3">
    <name type="scientific">Calycina marina</name>
    <dbReference type="NCBI Taxonomy" id="1763456"/>
    <lineage>
        <taxon>Eukaryota</taxon>
        <taxon>Fungi</taxon>
        <taxon>Dikarya</taxon>
        <taxon>Ascomycota</taxon>
        <taxon>Pezizomycotina</taxon>
        <taxon>Leotiomycetes</taxon>
        <taxon>Helotiales</taxon>
        <taxon>Pezizellaceae</taxon>
        <taxon>Calycina</taxon>
    </lineage>
</organism>
<evidence type="ECO:0000313" key="3">
    <source>
        <dbReference type="Proteomes" id="UP000887226"/>
    </source>
</evidence>
<dbReference type="AlphaFoldDB" id="A0A9P8CF17"/>